<evidence type="ECO:0000256" key="1">
    <source>
        <dbReference type="ARBA" id="ARBA00023016"/>
    </source>
</evidence>
<comment type="similarity">
    <text evidence="2 3">Belongs to the small heat shock protein (HSP20) family.</text>
</comment>
<dbReference type="CDD" id="cd06470">
    <property type="entry name" value="ACD_IbpA-B_like"/>
    <property type="match status" value="1"/>
</dbReference>
<dbReference type="PANTHER" id="PTHR47062">
    <property type="match status" value="1"/>
</dbReference>
<accession>A0A1M5UA32</accession>
<feature type="domain" description="SHSP" evidence="4">
    <location>
        <begin position="29"/>
        <end position="139"/>
    </location>
</feature>
<evidence type="ECO:0000256" key="3">
    <source>
        <dbReference type="RuleBase" id="RU003616"/>
    </source>
</evidence>
<evidence type="ECO:0000259" key="4">
    <source>
        <dbReference type="PROSITE" id="PS01031"/>
    </source>
</evidence>
<dbReference type="OrthoDB" id="6871152at2"/>
<proteinExistence type="inferred from homology"/>
<dbReference type="EMBL" id="FQXG01000003">
    <property type="protein sequence ID" value="SHH59790.1"/>
    <property type="molecule type" value="Genomic_DNA"/>
</dbReference>
<dbReference type="InterPro" id="IPR037913">
    <property type="entry name" value="ACD_IbpA/B"/>
</dbReference>
<dbReference type="PANTHER" id="PTHR47062:SF1">
    <property type="entry name" value="SMALL HEAT SHOCK PROTEIN IBPA"/>
    <property type="match status" value="1"/>
</dbReference>
<reference evidence="5 6" key="1">
    <citation type="submission" date="2016-11" db="EMBL/GenBank/DDBJ databases">
        <authorList>
            <person name="Jaros S."/>
            <person name="Januszkiewicz K."/>
            <person name="Wedrychowicz H."/>
        </authorList>
    </citation>
    <scope>NUCLEOTIDE SEQUENCE [LARGE SCALE GENOMIC DNA]</scope>
    <source>
        <strain evidence="5 6">DSM 16917</strain>
    </source>
</reference>
<dbReference type="Pfam" id="PF00011">
    <property type="entry name" value="HSP20"/>
    <property type="match status" value="1"/>
</dbReference>
<gene>
    <name evidence="5" type="ORF">SAMN02745129_2471</name>
</gene>
<dbReference type="PROSITE" id="PS01031">
    <property type="entry name" value="SHSP"/>
    <property type="match status" value="1"/>
</dbReference>
<dbReference type="Proteomes" id="UP000184268">
    <property type="component" value="Unassembled WGS sequence"/>
</dbReference>
<dbReference type="Gene3D" id="2.60.40.790">
    <property type="match status" value="1"/>
</dbReference>
<protein>
    <submittedName>
        <fullName evidence="5">Molecular chaperone IbpA</fullName>
    </submittedName>
</protein>
<name>A0A1M5UA32_9GAMM</name>
<dbReference type="InterPro" id="IPR008978">
    <property type="entry name" value="HSP20-like_chaperone"/>
</dbReference>
<sequence>MSFQTIDFSPLFRSTIGFDVMPRMFDEALKPDGNYPPHNVIAINEDEYQIDIAVAGFKKDELGVELHGDKLSITGRKENKEVDVDYLHRGVALRDFTKAFRLAEHVHLKSALLDHGFLSIRLEREVPETEMPKTIPIST</sequence>
<keyword evidence="6" id="KW-1185">Reference proteome</keyword>
<dbReference type="RefSeq" id="WP_067655431.1">
    <property type="nucleotide sequence ID" value="NZ_FQXG01000003.1"/>
</dbReference>
<keyword evidence="1" id="KW-0346">Stress response</keyword>
<organism evidence="5 6">
    <name type="scientific">Ferrimonas marina</name>
    <dbReference type="NCBI Taxonomy" id="299255"/>
    <lineage>
        <taxon>Bacteria</taxon>
        <taxon>Pseudomonadati</taxon>
        <taxon>Pseudomonadota</taxon>
        <taxon>Gammaproteobacteria</taxon>
        <taxon>Alteromonadales</taxon>
        <taxon>Ferrimonadaceae</taxon>
        <taxon>Ferrimonas</taxon>
    </lineage>
</organism>
<dbReference type="STRING" id="299255.SAMN02745129_2471"/>
<dbReference type="SUPFAM" id="SSF49764">
    <property type="entry name" value="HSP20-like chaperones"/>
    <property type="match status" value="1"/>
</dbReference>
<dbReference type="AlphaFoldDB" id="A0A1M5UA32"/>
<dbReference type="InterPro" id="IPR002068">
    <property type="entry name" value="A-crystallin/Hsp20_dom"/>
</dbReference>
<evidence type="ECO:0000256" key="2">
    <source>
        <dbReference type="PROSITE-ProRule" id="PRU00285"/>
    </source>
</evidence>
<evidence type="ECO:0000313" key="6">
    <source>
        <dbReference type="Proteomes" id="UP000184268"/>
    </source>
</evidence>
<evidence type="ECO:0000313" key="5">
    <source>
        <dbReference type="EMBL" id="SHH59790.1"/>
    </source>
</evidence>